<feature type="transmembrane region" description="Helical" evidence="1">
    <location>
        <begin position="157"/>
        <end position="179"/>
    </location>
</feature>
<accession>A0ABC9YQN2</accession>
<keyword evidence="1" id="KW-0812">Transmembrane</keyword>
<proteinExistence type="predicted"/>
<evidence type="ECO:0000313" key="5">
    <source>
        <dbReference type="Proteomes" id="UP000180166"/>
    </source>
</evidence>
<feature type="transmembrane region" description="Helical" evidence="1">
    <location>
        <begin position="25"/>
        <end position="46"/>
    </location>
</feature>
<name>A0ABC9YQN2_9NOCA</name>
<dbReference type="Proteomes" id="UP000037179">
    <property type="component" value="Unassembled WGS sequence"/>
</dbReference>
<keyword evidence="4" id="KW-1185">Reference proteome</keyword>
<feature type="transmembrane region" description="Helical" evidence="1">
    <location>
        <begin position="245"/>
        <end position="265"/>
    </location>
</feature>
<evidence type="ECO:0000313" key="3">
    <source>
        <dbReference type="EMBL" id="GAP27356.1"/>
    </source>
</evidence>
<evidence type="ECO:0000313" key="2">
    <source>
        <dbReference type="EMBL" id="APA96946.1"/>
    </source>
</evidence>
<reference evidence="4" key="1">
    <citation type="submission" date="2015-07" db="EMBL/GenBank/DDBJ databases">
        <title>Nocardia seriolae U-1 whole genome shotgun sequence.</title>
        <authorList>
            <person name="Imajoh M."/>
            <person name="Fukumoto Y."/>
            <person name="Sukeda M."/>
            <person name="Yamane J."/>
            <person name="Yamasaki K."/>
            <person name="Shimizu M."/>
            <person name="Ohnishi K."/>
            <person name="Oshima S."/>
        </authorList>
    </citation>
    <scope>NUCLEOTIDE SEQUENCE [LARGE SCALE GENOMIC DNA]</scope>
    <source>
        <strain evidence="4">U-1</strain>
    </source>
</reference>
<dbReference type="EMBL" id="BBYQ01000017">
    <property type="protein sequence ID" value="GAP27356.1"/>
    <property type="molecule type" value="Genomic_DNA"/>
</dbReference>
<evidence type="ECO:0008006" key="6">
    <source>
        <dbReference type="Google" id="ProtNLM"/>
    </source>
</evidence>
<feature type="transmembrane region" description="Helical" evidence="1">
    <location>
        <begin position="300"/>
        <end position="323"/>
    </location>
</feature>
<keyword evidence="1" id="KW-0472">Membrane</keyword>
<evidence type="ECO:0000313" key="4">
    <source>
        <dbReference type="Proteomes" id="UP000037179"/>
    </source>
</evidence>
<protein>
    <recommendedName>
        <fullName evidence="6">ABC transporter permease</fullName>
    </recommendedName>
</protein>
<dbReference type="AlphaFoldDB" id="A0ABC9YQN2"/>
<dbReference type="GeneID" id="93369447"/>
<dbReference type="EMBL" id="CP017839">
    <property type="protein sequence ID" value="APA96946.1"/>
    <property type="molecule type" value="Genomic_DNA"/>
</dbReference>
<dbReference type="KEGG" id="nsr:NS506_02886"/>
<dbReference type="RefSeq" id="WP_228102690.1">
    <property type="nucleotide sequence ID" value="NZ_AP028459.1"/>
</dbReference>
<reference evidence="2 5" key="3">
    <citation type="submission" date="2016-10" db="EMBL/GenBank/DDBJ databases">
        <title>Genome sequence of Nocardia seriolae strain EM150506, isolated from Anguila japonica.</title>
        <authorList>
            <person name="Han H.-J."/>
        </authorList>
    </citation>
    <scope>NUCLEOTIDE SEQUENCE [LARGE SCALE GENOMIC DNA]</scope>
    <source>
        <strain evidence="2 5">EM150506</strain>
    </source>
</reference>
<keyword evidence="1" id="KW-1133">Transmembrane helix</keyword>
<feature type="transmembrane region" description="Helical" evidence="1">
    <location>
        <begin position="214"/>
        <end position="238"/>
    </location>
</feature>
<evidence type="ECO:0000256" key="1">
    <source>
        <dbReference type="SAM" id="Phobius"/>
    </source>
</evidence>
<gene>
    <name evidence="2" type="ORF">NS506_02886</name>
    <name evidence="3" type="ORF">NSK11_contig00017-0025</name>
</gene>
<sequence length="341" mass="34068">MNATLAPSGTTRPVTGPQIPKAFRIALAIGFAAAAIQALMLIAFAWPATRIAPRDLPIAITGPQATAVAQQLNAREPGGFDIRTVADESAARDAIAHRDVYGAILTEGSPRVLIASAASPIVAQQLTGFAQQLNGAQDAPVQDVIAADPHDPRGTGFGAMVLPLVMSGLAGGVLLTLLVPSLRARALGLATFAIAGGLLSMSIVQGWLHLLPGGYLTMASISGLVSFAVAGTVAGLAAAIGQPGIGIAALTMLLVGNPFSGATSAPQLLPKPWGTIGQLLPPGAAATLLRSVAFFGDASIAGPLAVLLGWAAVAVILLGIGIARTSGATVAEPIVEPVPAV</sequence>
<organism evidence="3 4">
    <name type="scientific">Nocardia seriolae</name>
    <dbReference type="NCBI Taxonomy" id="37332"/>
    <lineage>
        <taxon>Bacteria</taxon>
        <taxon>Bacillati</taxon>
        <taxon>Actinomycetota</taxon>
        <taxon>Actinomycetes</taxon>
        <taxon>Mycobacteriales</taxon>
        <taxon>Nocardiaceae</taxon>
        <taxon>Nocardia</taxon>
    </lineage>
</organism>
<dbReference type="Proteomes" id="UP000180166">
    <property type="component" value="Chromosome"/>
</dbReference>
<reference evidence="3 4" key="2">
    <citation type="journal article" date="2016" name="Genome Announc.">
        <title>Draft Genome Sequence of Erythromycin- and Oxytetracycline-Sensitive Nocardia seriolae Strain U-1 (NBRC 110359).</title>
        <authorList>
            <person name="Imajoh M."/>
            <person name="Sukeda M."/>
            <person name="Shimizu M."/>
            <person name="Yamane J."/>
            <person name="Ohnishi K."/>
            <person name="Oshima S."/>
        </authorList>
    </citation>
    <scope>NUCLEOTIDE SEQUENCE [LARGE SCALE GENOMIC DNA]</scope>
    <source>
        <strain evidence="3 4">U-1</strain>
    </source>
</reference>
<feature type="transmembrane region" description="Helical" evidence="1">
    <location>
        <begin position="186"/>
        <end position="208"/>
    </location>
</feature>